<dbReference type="InterPro" id="IPR029046">
    <property type="entry name" value="LolA/LolB/LppX"/>
</dbReference>
<dbReference type="PANTHER" id="PTHR35869">
    <property type="entry name" value="OUTER-MEMBRANE LIPOPROTEIN CARRIER PROTEIN"/>
    <property type="match status" value="1"/>
</dbReference>
<gene>
    <name evidence="3" type="ORF">SAMN04488118_106192</name>
</gene>
<evidence type="ECO:0000256" key="1">
    <source>
        <dbReference type="ARBA" id="ARBA00022729"/>
    </source>
</evidence>
<evidence type="ECO:0000313" key="3">
    <source>
        <dbReference type="EMBL" id="SCZ66471.1"/>
    </source>
</evidence>
<dbReference type="CDD" id="cd16325">
    <property type="entry name" value="LolA"/>
    <property type="match status" value="1"/>
</dbReference>
<keyword evidence="4" id="KW-1185">Reference proteome</keyword>
<dbReference type="OrthoDB" id="9800501at2"/>
<reference evidence="3 4" key="1">
    <citation type="submission" date="2016-10" db="EMBL/GenBank/DDBJ databases">
        <authorList>
            <person name="de Groot N.N."/>
        </authorList>
    </citation>
    <scope>NUCLEOTIDE SEQUENCE [LARGE SCALE GENOMIC DNA]</scope>
    <source>
        <strain evidence="3 4">U95</strain>
    </source>
</reference>
<dbReference type="Pfam" id="PF03548">
    <property type="entry name" value="LolA"/>
    <property type="match status" value="1"/>
</dbReference>
<dbReference type="Gene3D" id="2.50.20.10">
    <property type="entry name" value="Lipoprotein localisation LolA/LolB/LppX"/>
    <property type="match status" value="1"/>
</dbReference>
<accession>A0A1G5QZ09</accession>
<name>A0A1G5QZ09_9RHOB</name>
<dbReference type="AlphaFoldDB" id="A0A1G5QZ09"/>
<evidence type="ECO:0000313" key="4">
    <source>
        <dbReference type="Proteomes" id="UP000198767"/>
    </source>
</evidence>
<dbReference type="Proteomes" id="UP000198767">
    <property type="component" value="Unassembled WGS sequence"/>
</dbReference>
<dbReference type="EMBL" id="FMWG01000006">
    <property type="protein sequence ID" value="SCZ66471.1"/>
    <property type="molecule type" value="Genomic_DNA"/>
</dbReference>
<dbReference type="RefSeq" id="WP_090219076.1">
    <property type="nucleotide sequence ID" value="NZ_CANMPF010000004.1"/>
</dbReference>
<dbReference type="InterPro" id="IPR004564">
    <property type="entry name" value="OM_lipoprot_carrier_LolA-like"/>
</dbReference>
<dbReference type="SUPFAM" id="SSF89392">
    <property type="entry name" value="Prokaryotic lipoproteins and lipoprotein localization factors"/>
    <property type="match status" value="1"/>
</dbReference>
<organism evidence="3 4">
    <name type="scientific">Epibacterium ulvae</name>
    <dbReference type="NCBI Taxonomy" id="1156985"/>
    <lineage>
        <taxon>Bacteria</taxon>
        <taxon>Pseudomonadati</taxon>
        <taxon>Pseudomonadota</taxon>
        <taxon>Alphaproteobacteria</taxon>
        <taxon>Rhodobacterales</taxon>
        <taxon>Roseobacteraceae</taxon>
        <taxon>Epibacterium</taxon>
    </lineage>
</organism>
<keyword evidence="3" id="KW-0449">Lipoprotein</keyword>
<proteinExistence type="predicted"/>
<keyword evidence="1 2" id="KW-0732">Signal</keyword>
<feature type="signal peptide" evidence="2">
    <location>
        <begin position="1"/>
        <end position="19"/>
    </location>
</feature>
<evidence type="ECO:0000256" key="2">
    <source>
        <dbReference type="SAM" id="SignalP"/>
    </source>
</evidence>
<dbReference type="STRING" id="1156985.SAMN04488118_106192"/>
<dbReference type="PANTHER" id="PTHR35869:SF1">
    <property type="entry name" value="OUTER-MEMBRANE LIPOPROTEIN CARRIER PROTEIN"/>
    <property type="match status" value="1"/>
</dbReference>
<feature type="chain" id="PRO_5011443191" evidence="2">
    <location>
        <begin position="20"/>
        <end position="196"/>
    </location>
</feature>
<protein>
    <submittedName>
        <fullName evidence="3">Outer membrane lipoprotein-sorting protein</fullName>
    </submittedName>
</protein>
<sequence length="196" mass="21437">MKQFFFAAALAVCAPIAHAAEQLSLPVLSDHLNGIKTAAARFVQTNDDGSQATGILYVSRPGKMRFEYDAPHSGIVMATNGAVLIIDPKSNQAPETYPLRRTPLSVLLARKVNLSAANMVVGHSFDGTATRVRAQDPKNPEYGSIEFMFTSDPVALREWVIYDDVGGQTRIQLGPLQTGMKLDRDLFTAPSRFEDR</sequence>